<keyword evidence="4" id="KW-0067">ATP-binding</keyword>
<evidence type="ECO:0000256" key="2">
    <source>
        <dbReference type="ARBA" id="ARBA00022801"/>
    </source>
</evidence>
<dbReference type="SMART" id="SM01142">
    <property type="entry name" value="DSHCT"/>
    <property type="match status" value="1"/>
</dbReference>
<dbReference type="InterPro" id="IPR001650">
    <property type="entry name" value="Helicase_C-like"/>
</dbReference>
<dbReference type="GO" id="GO:0003676">
    <property type="term" value="F:nucleic acid binding"/>
    <property type="evidence" value="ECO:0007669"/>
    <property type="project" value="InterPro"/>
</dbReference>
<organism evidence="8 9">
    <name type="scientific">Cafeteria roenbergensis virus (strain BV-PW1)</name>
    <name type="common">CroV</name>
    <dbReference type="NCBI Taxonomy" id="693272"/>
    <lineage>
        <taxon>Viruses</taxon>
        <taxon>Varidnaviria</taxon>
        <taxon>Bamfordvirae</taxon>
        <taxon>Nucleocytoviricota</taxon>
        <taxon>Megaviricetes</taxon>
        <taxon>Imitervirales</taxon>
        <taxon>Mimiviridae</taxon>
        <taxon>Aliimimivirinae</taxon>
        <taxon>Rheavirus</taxon>
        <taxon>Rheavirus sinusmexicani</taxon>
    </lineage>
</organism>
<keyword evidence="2" id="KW-0378">Hydrolase</keyword>
<organismHost>
    <name type="scientific">Cafeteria roenbergensis</name>
    <name type="common">Marine flagellate</name>
    <dbReference type="NCBI Taxonomy" id="33653"/>
</organismHost>
<dbReference type="OrthoDB" id="645at10239"/>
<accession>E3T5F3</accession>
<dbReference type="KEGG" id="vg:9887785"/>
<dbReference type="EMBL" id="GU244497">
    <property type="protein sequence ID" value="ADO67416.1"/>
    <property type="molecule type" value="Genomic_DNA"/>
</dbReference>
<evidence type="ECO:0000313" key="9">
    <source>
        <dbReference type="Proteomes" id="UP000029781"/>
    </source>
</evidence>
<feature type="domain" description="Helicase C-terminal" evidence="7">
    <location>
        <begin position="276"/>
        <end position="452"/>
    </location>
</feature>
<dbReference type="SMART" id="SM00490">
    <property type="entry name" value="HELICc"/>
    <property type="match status" value="1"/>
</dbReference>
<dbReference type="GO" id="GO:0070478">
    <property type="term" value="P:nuclear-transcribed mRNA catabolic process, 3'-5' exonucleolytic nonsense-mediated decay"/>
    <property type="evidence" value="ECO:0007669"/>
    <property type="project" value="TreeGrafter"/>
</dbReference>
<dbReference type="GO" id="GO:0016787">
    <property type="term" value="F:hydrolase activity"/>
    <property type="evidence" value="ECO:0007669"/>
    <property type="project" value="UniProtKB-KW"/>
</dbReference>
<dbReference type="GO" id="GO:0005524">
    <property type="term" value="F:ATP binding"/>
    <property type="evidence" value="ECO:0007669"/>
    <property type="project" value="UniProtKB-KW"/>
</dbReference>
<dbReference type="PROSITE" id="PS51192">
    <property type="entry name" value="HELICASE_ATP_BIND_1"/>
    <property type="match status" value="1"/>
</dbReference>
<dbReference type="InterPro" id="IPR014001">
    <property type="entry name" value="Helicase_ATP-bd"/>
</dbReference>
<keyword evidence="9" id="KW-1185">Reference proteome</keyword>
<evidence type="ECO:0000313" key="8">
    <source>
        <dbReference type="EMBL" id="ADO67416.1"/>
    </source>
</evidence>
<protein>
    <submittedName>
        <fullName evidence="8">Putative superfamily II RNA helicase</fullName>
    </submittedName>
</protein>
<dbReference type="PANTHER" id="PTHR12131:SF1">
    <property type="entry name" value="ATP-DEPENDENT RNA HELICASE SUPV3L1, MITOCHONDRIAL-RELATED"/>
    <property type="match status" value="1"/>
</dbReference>
<keyword evidence="3 8" id="KW-0347">Helicase</keyword>
<keyword evidence="5" id="KW-0175">Coiled coil</keyword>
<dbReference type="InterPro" id="IPR012961">
    <property type="entry name" value="Ski2/MTR4_C"/>
</dbReference>
<feature type="domain" description="Helicase ATP-binding" evidence="6">
    <location>
        <begin position="36"/>
        <end position="203"/>
    </location>
</feature>
<dbReference type="SMART" id="SM00487">
    <property type="entry name" value="DEXDc"/>
    <property type="match status" value="1"/>
</dbReference>
<evidence type="ECO:0000256" key="3">
    <source>
        <dbReference type="ARBA" id="ARBA00022806"/>
    </source>
</evidence>
<dbReference type="GeneID" id="9887785"/>
<dbReference type="Gene3D" id="1.10.3380.30">
    <property type="match status" value="1"/>
</dbReference>
<gene>
    <name evidence="8" type="ORF">crov382</name>
</gene>
<dbReference type="Gene3D" id="3.40.50.300">
    <property type="entry name" value="P-loop containing nucleotide triphosphate hydrolases"/>
    <property type="match status" value="2"/>
</dbReference>
<evidence type="ECO:0000259" key="7">
    <source>
        <dbReference type="PROSITE" id="PS51194"/>
    </source>
</evidence>
<evidence type="ECO:0000256" key="5">
    <source>
        <dbReference type="SAM" id="Coils"/>
    </source>
</evidence>
<dbReference type="InterPro" id="IPR027417">
    <property type="entry name" value="P-loop_NTPase"/>
</dbReference>
<evidence type="ECO:0000256" key="1">
    <source>
        <dbReference type="ARBA" id="ARBA00022741"/>
    </source>
</evidence>
<keyword evidence="1" id="KW-0547">Nucleotide-binding</keyword>
<dbReference type="PROSITE" id="PS51194">
    <property type="entry name" value="HELICASE_CTER"/>
    <property type="match status" value="1"/>
</dbReference>
<dbReference type="Pfam" id="PF00270">
    <property type="entry name" value="DEAD"/>
    <property type="match status" value="1"/>
</dbReference>
<dbReference type="SUPFAM" id="SSF52540">
    <property type="entry name" value="P-loop containing nucleoside triphosphate hydrolases"/>
    <property type="match status" value="1"/>
</dbReference>
<dbReference type="RefSeq" id="YP_003970015.1">
    <property type="nucleotide sequence ID" value="NC_014637.1"/>
</dbReference>
<reference evidence="8 9" key="1">
    <citation type="journal article" date="2010" name="Proc. Natl. Acad. Sci. U.S.A.">
        <title>Giant virus with a remarkable complement of genes infects marine zooplankton.</title>
        <authorList>
            <person name="Fischer M.G."/>
            <person name="Allen M.J."/>
            <person name="Wilson W.H."/>
            <person name="Suttle C.A."/>
        </authorList>
    </citation>
    <scope>NUCLEOTIDE SEQUENCE [LARGE SCALE GENOMIC DNA]</scope>
    <source>
        <strain evidence="8 9">BV-PW1</strain>
    </source>
</reference>
<dbReference type="InterPro" id="IPR050699">
    <property type="entry name" value="RNA-DNA_Helicase"/>
</dbReference>
<proteinExistence type="predicted"/>
<evidence type="ECO:0000256" key="4">
    <source>
        <dbReference type="ARBA" id="ARBA00022840"/>
    </source>
</evidence>
<dbReference type="InterPro" id="IPR011545">
    <property type="entry name" value="DEAD/DEAH_box_helicase_dom"/>
</dbReference>
<feature type="coiled-coil region" evidence="5">
    <location>
        <begin position="487"/>
        <end position="543"/>
    </location>
</feature>
<name>E3T5F3_CROVB</name>
<dbReference type="PANTHER" id="PTHR12131">
    <property type="entry name" value="ATP-DEPENDENT RNA AND DNA HELICASE"/>
    <property type="match status" value="1"/>
</dbReference>
<sequence length="772" mass="90848">MSNKFLIKCPSKYINKYESKYRQFSFELDHFQKYACEGIDNNENVFVAVATGSGKTVPAEYAIAKAMSENKKVVYISPIKALSNQKYKDFSEEISDIGIMTGDNKVNPGASLVIMTAEIFRNSLYRAKWKVPVTVDSYFFDPTQVKYVILDEIHYINDKDRGKVWEEILMLLPDNTQLTLLSATIDKPEILAGWIGLKQQKNTRLITQYHRPVPLKFYLQNEDKKVLVLDKYFHSDNYKNFKCDRYQDIYWINHSITMLEKEEKLPSIYFVLSKAKIDEYINKIVGNFLTYEETSEVKKIWRDYLFKYRNEYKFSTQFDDLYNLVCRGVAYHHSGIIPILKEIVEILYSKKLIKVLLATETFSVGVNMPTKTVVFTGLSKYDDCGRRFLRTDEFLQMAGRAGRRGIDTFGEVIILPLHSLPKEDDFKNIIMGNPLSLSSRLKLDYTWVLRNINYIQLNFDHKESNLIEELIKIAKNSFLERNSEFFISDTKKEIESLEKELNTYNISEKYEKQMLLCYLEIDKKQSQKKRKLALKKLESLKQHPEYNDFYKSHELKKLIRDKNIEIGFENEKLAIHFQKIINYLEKEGLIQNNILTSFGLAAKEMNEINPLIFSYMAFENYFDNITFPELCAFLSIFLECKNNNICLANLVLNDNETILLRTAEETMNYYADNEIKLINELPYQICQNYDITLEHYEIVKLWALGKSWQEIKLNYTNFEGNFCKLILRIHNLLREVKTIFSILEKNTLVEIIEQNEDSLIRELVQTESLYLF</sequence>
<dbReference type="CDD" id="cd18795">
    <property type="entry name" value="SF2_C_Ski2"/>
    <property type="match status" value="1"/>
</dbReference>
<dbReference type="Pfam" id="PF08148">
    <property type="entry name" value="DSHCT"/>
    <property type="match status" value="1"/>
</dbReference>
<dbReference type="GO" id="GO:0004386">
    <property type="term" value="F:helicase activity"/>
    <property type="evidence" value="ECO:0007669"/>
    <property type="project" value="UniProtKB-KW"/>
</dbReference>
<evidence type="ECO:0000259" key="6">
    <source>
        <dbReference type="PROSITE" id="PS51192"/>
    </source>
</evidence>
<dbReference type="Proteomes" id="UP000029781">
    <property type="component" value="Segment"/>
</dbReference>